<accession>A0A6A4PLW3</accession>
<comment type="domain">
    <text evidence="2">The jas domain is required for interaction with COI1.</text>
</comment>
<dbReference type="Pfam" id="PF06200">
    <property type="entry name" value="tify"/>
    <property type="match status" value="1"/>
</dbReference>
<dbReference type="InterPro" id="IPR040390">
    <property type="entry name" value="TIFY/JAZ"/>
</dbReference>
<gene>
    <name evidence="4" type="ORF">Lalb_Chr12g0200421</name>
</gene>
<dbReference type="InterPro" id="IPR010399">
    <property type="entry name" value="Tify_dom"/>
</dbReference>
<dbReference type="GO" id="GO:0009611">
    <property type="term" value="P:response to wounding"/>
    <property type="evidence" value="ECO:0007669"/>
    <property type="project" value="UniProtKB-UniRule"/>
</dbReference>
<comment type="caution">
    <text evidence="4">The sequence shown here is derived from an EMBL/GenBank/DDBJ whole genome shotgun (WGS) entry which is preliminary data.</text>
</comment>
<dbReference type="OrthoDB" id="649989at2759"/>
<dbReference type="GO" id="GO:0031347">
    <property type="term" value="P:regulation of defense response"/>
    <property type="evidence" value="ECO:0007669"/>
    <property type="project" value="UniProtKB-UniRule"/>
</dbReference>
<organism evidence="4 5">
    <name type="scientific">Lupinus albus</name>
    <name type="common">White lupine</name>
    <name type="synonym">Lupinus termis</name>
    <dbReference type="NCBI Taxonomy" id="3870"/>
    <lineage>
        <taxon>Eukaryota</taxon>
        <taxon>Viridiplantae</taxon>
        <taxon>Streptophyta</taxon>
        <taxon>Embryophyta</taxon>
        <taxon>Tracheophyta</taxon>
        <taxon>Spermatophyta</taxon>
        <taxon>Magnoliopsida</taxon>
        <taxon>eudicotyledons</taxon>
        <taxon>Gunneridae</taxon>
        <taxon>Pentapetalae</taxon>
        <taxon>rosids</taxon>
        <taxon>fabids</taxon>
        <taxon>Fabales</taxon>
        <taxon>Fabaceae</taxon>
        <taxon>Papilionoideae</taxon>
        <taxon>50 kb inversion clade</taxon>
        <taxon>genistoids sensu lato</taxon>
        <taxon>core genistoids</taxon>
        <taxon>Genisteae</taxon>
        <taxon>Lupinus</taxon>
    </lineage>
</organism>
<protein>
    <recommendedName>
        <fullName evidence="2">Protein TIFY</fullName>
    </recommendedName>
    <alternativeName>
        <fullName evidence="2">Jasmonate ZIM domain-containing protein</fullName>
    </alternativeName>
</protein>
<keyword evidence="2" id="KW-0539">Nucleus</keyword>
<evidence type="ECO:0000256" key="2">
    <source>
        <dbReference type="RuleBase" id="RU369065"/>
    </source>
</evidence>
<keyword evidence="5" id="KW-1185">Reference proteome</keyword>
<dbReference type="PANTHER" id="PTHR33077">
    <property type="entry name" value="PROTEIN TIFY 4A-RELATED-RELATED"/>
    <property type="match status" value="1"/>
</dbReference>
<dbReference type="EMBL" id="WOCE01000012">
    <property type="protein sequence ID" value="KAE9602518.1"/>
    <property type="molecule type" value="Genomic_DNA"/>
</dbReference>
<comment type="similarity">
    <text evidence="1 2">Belongs to the TIFY/JAZ family.</text>
</comment>
<dbReference type="Pfam" id="PF09425">
    <property type="entry name" value="Jas_motif"/>
    <property type="match status" value="1"/>
</dbReference>
<dbReference type="PANTHER" id="PTHR33077:SF67">
    <property type="entry name" value="PROTEIN TIFY"/>
    <property type="match status" value="1"/>
</dbReference>
<dbReference type="Proteomes" id="UP000447434">
    <property type="component" value="Chromosome 12"/>
</dbReference>
<evidence type="ECO:0000256" key="3">
    <source>
        <dbReference type="SAM" id="MobiDB-lite"/>
    </source>
</evidence>
<dbReference type="AlphaFoldDB" id="A0A6A4PLW3"/>
<evidence type="ECO:0000256" key="1">
    <source>
        <dbReference type="ARBA" id="ARBA00008614"/>
    </source>
</evidence>
<feature type="region of interest" description="Disordered" evidence="3">
    <location>
        <begin position="92"/>
        <end position="115"/>
    </location>
</feature>
<dbReference type="PROSITE" id="PS51320">
    <property type="entry name" value="TIFY"/>
    <property type="match status" value="1"/>
</dbReference>
<proteinExistence type="inferred from homology"/>
<reference evidence="5" key="1">
    <citation type="journal article" date="2020" name="Nat. Commun.">
        <title>Genome sequence of the cluster root forming white lupin.</title>
        <authorList>
            <person name="Hufnagel B."/>
            <person name="Marques A."/>
            <person name="Soriano A."/>
            <person name="Marques L."/>
            <person name="Divol F."/>
            <person name="Doumas P."/>
            <person name="Sallet E."/>
            <person name="Mancinotti D."/>
            <person name="Carrere S."/>
            <person name="Marande W."/>
            <person name="Arribat S."/>
            <person name="Keller J."/>
            <person name="Huneau C."/>
            <person name="Blein T."/>
            <person name="Aime D."/>
            <person name="Laguerre M."/>
            <person name="Taylor J."/>
            <person name="Schubert V."/>
            <person name="Nelson M."/>
            <person name="Geu-Flores F."/>
            <person name="Crespi M."/>
            <person name="Gallardo-Guerrero K."/>
            <person name="Delaux P.-M."/>
            <person name="Salse J."/>
            <person name="Berges H."/>
            <person name="Guyot R."/>
            <person name="Gouzy J."/>
            <person name="Peret B."/>
        </authorList>
    </citation>
    <scope>NUCLEOTIDE SEQUENCE [LARGE SCALE GENOMIC DNA]</scope>
    <source>
        <strain evidence="5">cv. Amiga</strain>
    </source>
</reference>
<dbReference type="GO" id="GO:0005634">
    <property type="term" value="C:nucleus"/>
    <property type="evidence" value="ECO:0007669"/>
    <property type="project" value="UniProtKB-SubCell"/>
</dbReference>
<dbReference type="GO" id="GO:2000022">
    <property type="term" value="P:regulation of jasmonic acid mediated signaling pathway"/>
    <property type="evidence" value="ECO:0007669"/>
    <property type="project" value="UniProtKB-UniRule"/>
</dbReference>
<dbReference type="SMART" id="SM00979">
    <property type="entry name" value="TIFY"/>
    <property type="match status" value="1"/>
</dbReference>
<evidence type="ECO:0000313" key="4">
    <source>
        <dbReference type="EMBL" id="KAE9602518.1"/>
    </source>
</evidence>
<evidence type="ECO:0000313" key="5">
    <source>
        <dbReference type="Proteomes" id="UP000447434"/>
    </source>
</evidence>
<dbReference type="InterPro" id="IPR018467">
    <property type="entry name" value="CCT_CS"/>
</dbReference>
<sequence>MFVVFPEVPVMESSGDSNVHGTNVNMADDALVMHSFNNWSAPSSEPNAVNPSTTQFTIFYNGNICVYNGIPAEKVREIMLIAGASAKSAEVKKENPFASSIPTGPSSPEGTSSNLASQQSVCFPAEKNPICRLQEFPLARRQSLQSFLEKRRDRLASKVPYASSTIKAADNNIENNFYADNNAPKEGFQPSIAAS</sequence>
<keyword evidence="2" id="KW-1184">Jasmonic acid signaling pathway</keyword>
<name>A0A6A4PLW3_LUPAL</name>
<comment type="function">
    <text evidence="2">Repressor of jasmonate responses.</text>
</comment>
<feature type="compositionally biased region" description="Low complexity" evidence="3">
    <location>
        <begin position="99"/>
        <end position="113"/>
    </location>
</feature>
<comment type="subcellular location">
    <subcellularLocation>
        <location evidence="2">Nucleus</location>
    </subcellularLocation>
</comment>